<dbReference type="OrthoDB" id="2620515at2"/>
<proteinExistence type="predicted"/>
<reference evidence="1 2" key="1">
    <citation type="submission" date="2017-07" db="EMBL/GenBank/DDBJ databases">
        <title>Isolation and whole genome analysis of endospore-forming bacteria from heroin.</title>
        <authorList>
            <person name="Kalinowski J."/>
            <person name="Ahrens B."/>
            <person name="Al-Dilaimi A."/>
            <person name="Winkler A."/>
            <person name="Wibberg D."/>
            <person name="Schleenbecker U."/>
            <person name="Ruckert C."/>
            <person name="Wolfel R."/>
            <person name="Grass G."/>
        </authorList>
    </citation>
    <scope>NUCLEOTIDE SEQUENCE [LARGE SCALE GENOMIC DNA]</scope>
    <source>
        <strain evidence="1 2">7537-G1</strain>
    </source>
</reference>
<evidence type="ECO:0000313" key="2">
    <source>
        <dbReference type="Proteomes" id="UP000215596"/>
    </source>
</evidence>
<dbReference type="EMBL" id="NPBY01000074">
    <property type="protein sequence ID" value="PAD72851.1"/>
    <property type="molecule type" value="Genomic_DNA"/>
</dbReference>
<comment type="caution">
    <text evidence="1">The sequence shown here is derived from an EMBL/GenBank/DDBJ whole genome shotgun (WGS) entry which is preliminary data.</text>
</comment>
<protein>
    <submittedName>
        <fullName evidence="1">Uncharacterized protein</fullName>
    </submittedName>
</protein>
<dbReference type="AlphaFoldDB" id="A0A268EIA0"/>
<dbReference type="RefSeq" id="WP_095267401.1">
    <property type="nucleotide sequence ID" value="NZ_NPBY01000074.1"/>
</dbReference>
<organism evidence="1 2">
    <name type="scientific">Paenibacillus campinasensis</name>
    <dbReference type="NCBI Taxonomy" id="66347"/>
    <lineage>
        <taxon>Bacteria</taxon>
        <taxon>Bacillati</taxon>
        <taxon>Bacillota</taxon>
        <taxon>Bacilli</taxon>
        <taxon>Bacillales</taxon>
        <taxon>Paenibacillaceae</taxon>
        <taxon>Paenibacillus</taxon>
    </lineage>
</organism>
<gene>
    <name evidence="1" type="ORF">CHH67_21325</name>
</gene>
<name>A0A268EIA0_9BACL</name>
<evidence type="ECO:0000313" key="1">
    <source>
        <dbReference type="EMBL" id="PAD72851.1"/>
    </source>
</evidence>
<accession>A0A268EIA0</accession>
<sequence length="122" mass="13581">MSKEMGESSLQGDMIRMPLPHGGFAVYPSKFAYDAIRKQKFSIFVAKGITKQDPSVLMATHVTGSKAILFGPYDQLRQRLFDIPWKENIIISSNDQFFRKIAPSLQALDEVIEALTSSGGKV</sequence>
<dbReference type="Proteomes" id="UP000215596">
    <property type="component" value="Unassembled WGS sequence"/>
</dbReference>